<keyword evidence="5" id="KW-0460">Magnesium</keyword>
<feature type="domain" description="Nudix hydrolase" evidence="7">
    <location>
        <begin position="29"/>
        <end position="188"/>
    </location>
</feature>
<dbReference type="Proteomes" id="UP000019375">
    <property type="component" value="Unassembled WGS sequence"/>
</dbReference>
<evidence type="ECO:0000256" key="6">
    <source>
        <dbReference type="ARBA" id="ARBA00023211"/>
    </source>
</evidence>
<sequence>MFKPSRLLDNLRQFRYPNLLPLSSSWPVHRRSAVLILLFVGPRRELRVLLTKRSKGLSSFPGHISLPGGKADTVEESFESVARREAEEEIGLPQDAEILQQQFGMAIENTCKEMPCYLSRTFLSVKPLVCFLHTVEQSASDVDLPLDGRRFTAALDPGETSSIFSVPLLDMVAHLLPKDAKYHEEYIDSKTHFPQWGGLKWPLRHYYYPAENTFDVDWLNDIQDNSSCDELERTQGKRDLWGLTANILYDVARIAQGIVTSKDGAFDIGHEELIYGLKEFGGQLQPGKRSVWETAMMHGTRGYKFSDVITPFYMEKLNKISPKY</sequence>
<accession>A0A8J2T524</accession>
<evidence type="ECO:0000313" key="8">
    <source>
        <dbReference type="EMBL" id="CDF89244.1"/>
    </source>
</evidence>
<evidence type="ECO:0000256" key="5">
    <source>
        <dbReference type="ARBA" id="ARBA00022842"/>
    </source>
</evidence>
<dbReference type="PROSITE" id="PS51462">
    <property type="entry name" value="NUDIX"/>
    <property type="match status" value="1"/>
</dbReference>
<evidence type="ECO:0000313" key="9">
    <source>
        <dbReference type="Proteomes" id="UP000019375"/>
    </source>
</evidence>
<dbReference type="Gene3D" id="3.90.79.10">
    <property type="entry name" value="Nucleoside Triphosphate Pyrophosphohydrolase"/>
    <property type="match status" value="1"/>
</dbReference>
<dbReference type="GO" id="GO:0010945">
    <property type="term" value="F:coenzyme A diphosphatase activity"/>
    <property type="evidence" value="ECO:0007669"/>
    <property type="project" value="InterPro"/>
</dbReference>
<dbReference type="InterPro" id="IPR045121">
    <property type="entry name" value="CoAse"/>
</dbReference>
<dbReference type="InterPro" id="IPR000086">
    <property type="entry name" value="NUDIX_hydrolase_dom"/>
</dbReference>
<name>A0A8J2T524_ZYGB2</name>
<keyword evidence="3" id="KW-0479">Metal-binding</keyword>
<keyword evidence="4" id="KW-0378">Hydrolase</keyword>
<reference evidence="9" key="1">
    <citation type="journal article" date="2013" name="Genome Announc.">
        <title>Genome sequence of the food spoilage yeast Zygosaccharomyces bailii CLIB 213(T).</title>
        <authorList>
            <person name="Galeote V."/>
            <person name="Bigey F."/>
            <person name="Devillers H."/>
            <person name="Neuveglise C."/>
            <person name="Dequin S."/>
        </authorList>
    </citation>
    <scope>NUCLEOTIDE SEQUENCE [LARGE SCALE GENOMIC DNA]</scope>
    <source>
        <strain evidence="9">CLIB 213 / ATCC 58445 / CBS 680 / CCRC 21525 / NBRC 1098 / NCYC 1416 / NRRL Y-2227</strain>
    </source>
</reference>
<evidence type="ECO:0000256" key="2">
    <source>
        <dbReference type="ARBA" id="ARBA00001946"/>
    </source>
</evidence>
<dbReference type="AlphaFoldDB" id="A0A8J2T524"/>
<dbReference type="OrthoDB" id="206213at2759"/>
<dbReference type="InterPro" id="IPR015797">
    <property type="entry name" value="NUDIX_hydrolase-like_dom_sf"/>
</dbReference>
<dbReference type="PANTHER" id="PTHR12992">
    <property type="entry name" value="NUDIX HYDROLASE"/>
    <property type="match status" value="1"/>
</dbReference>
<evidence type="ECO:0000256" key="4">
    <source>
        <dbReference type="ARBA" id="ARBA00022801"/>
    </source>
</evidence>
<keyword evidence="9" id="KW-1185">Reference proteome</keyword>
<dbReference type="Pfam" id="PF00293">
    <property type="entry name" value="NUDIX"/>
    <property type="match status" value="1"/>
</dbReference>
<dbReference type="PANTHER" id="PTHR12992:SF24">
    <property type="entry name" value="PEROXISOMAL COENZYME A DIPHOSPHATASE NUDT7"/>
    <property type="match status" value="1"/>
</dbReference>
<comment type="cofactor">
    <cofactor evidence="2">
        <name>Mg(2+)</name>
        <dbReference type="ChEBI" id="CHEBI:18420"/>
    </cofactor>
</comment>
<comment type="cofactor">
    <cofactor evidence="1">
        <name>Mn(2+)</name>
        <dbReference type="ChEBI" id="CHEBI:29035"/>
    </cofactor>
</comment>
<evidence type="ECO:0000256" key="3">
    <source>
        <dbReference type="ARBA" id="ARBA00022723"/>
    </source>
</evidence>
<dbReference type="CDD" id="cd03426">
    <property type="entry name" value="NUDIX_CoAse_Nudt7"/>
    <property type="match status" value="1"/>
</dbReference>
<keyword evidence="6" id="KW-0464">Manganese</keyword>
<evidence type="ECO:0000256" key="1">
    <source>
        <dbReference type="ARBA" id="ARBA00001936"/>
    </source>
</evidence>
<proteinExistence type="predicted"/>
<gene>
    <name evidence="8" type="ORF">BN860_12596g</name>
</gene>
<dbReference type="GO" id="GO:0015938">
    <property type="term" value="P:coenzyme A catabolic process"/>
    <property type="evidence" value="ECO:0007669"/>
    <property type="project" value="TreeGrafter"/>
</dbReference>
<dbReference type="GO" id="GO:0046872">
    <property type="term" value="F:metal ion binding"/>
    <property type="evidence" value="ECO:0007669"/>
    <property type="project" value="UniProtKB-KW"/>
</dbReference>
<dbReference type="SUPFAM" id="SSF55811">
    <property type="entry name" value="Nudix"/>
    <property type="match status" value="1"/>
</dbReference>
<evidence type="ECO:0000259" key="7">
    <source>
        <dbReference type="PROSITE" id="PS51462"/>
    </source>
</evidence>
<dbReference type="EMBL" id="HG316456">
    <property type="protein sequence ID" value="CDF89244.1"/>
    <property type="molecule type" value="Genomic_DNA"/>
</dbReference>
<organism evidence="8 9">
    <name type="scientific">Zygosaccharomyces bailii (strain CLIB 213 / ATCC 58445 / CBS 680 / BCRC 21525 / NBRC 1098 / NCYC 1416 / NRRL Y-2227)</name>
    <dbReference type="NCBI Taxonomy" id="1333698"/>
    <lineage>
        <taxon>Eukaryota</taxon>
        <taxon>Fungi</taxon>
        <taxon>Dikarya</taxon>
        <taxon>Ascomycota</taxon>
        <taxon>Saccharomycotina</taxon>
        <taxon>Saccharomycetes</taxon>
        <taxon>Saccharomycetales</taxon>
        <taxon>Saccharomycetaceae</taxon>
        <taxon>Zygosaccharomyces</taxon>
    </lineage>
</organism>
<protein>
    <submittedName>
        <fullName evidence="8">ZYBA0S03-12596g1_1</fullName>
    </submittedName>
</protein>